<sequence length="286" mass="30357">MADKLTQQVLDALTRAAAEPTGLPLYAGKADLGLFPNVAGAKPAAQKCLAEDLVRVVGADPKSKTPRDLYGLTDKGWEYLLAAVNPKQVLEDFVRVLEARQGEVTDLLATARRMADSLQGLRDAVSRVLPAVTAVRVREPLPSVAAPKVEEPAGEFVPSTPAEVSEAPALSPFLLRGGVEEGLLPAPALAPAVLAHLAEHTGPTDCPLPELFRALAQTAALTIGEFHDCLRELHSEGRVSLPQWTGPLYALPEPQYALLIGHGIAYYASLREAGVRELAGSPRYGS</sequence>
<dbReference type="EMBL" id="JAXBLV010000202">
    <property type="protein sequence ID" value="MDY3561915.1"/>
    <property type="molecule type" value="Genomic_DNA"/>
</dbReference>
<organism evidence="1 2">
    <name type="scientific">Gemmata algarum</name>
    <dbReference type="NCBI Taxonomy" id="2975278"/>
    <lineage>
        <taxon>Bacteria</taxon>
        <taxon>Pseudomonadati</taxon>
        <taxon>Planctomycetota</taxon>
        <taxon>Planctomycetia</taxon>
        <taxon>Gemmatales</taxon>
        <taxon>Gemmataceae</taxon>
        <taxon>Gemmata</taxon>
    </lineage>
</organism>
<reference evidence="2" key="1">
    <citation type="journal article" date="2023" name="Mar. Drugs">
        <title>Gemmata algarum, a Novel Planctomycete Isolated from an Algal Mat, Displays Antimicrobial Activity.</title>
        <authorList>
            <person name="Kumar G."/>
            <person name="Kallscheuer N."/>
            <person name="Kashif M."/>
            <person name="Ahamad S."/>
            <person name="Jagadeeshwari U."/>
            <person name="Pannikurungottu S."/>
            <person name="Haufschild T."/>
            <person name="Kabuu M."/>
            <person name="Sasikala C."/>
            <person name="Jogler C."/>
            <person name="Ramana C."/>
        </authorList>
    </citation>
    <scope>NUCLEOTIDE SEQUENCE [LARGE SCALE GENOMIC DNA]</scope>
    <source>
        <strain evidence="2">JC673</strain>
    </source>
</reference>
<evidence type="ECO:0000313" key="1">
    <source>
        <dbReference type="EMBL" id="MDY3561915.1"/>
    </source>
</evidence>
<dbReference type="Proteomes" id="UP001272242">
    <property type="component" value="Unassembled WGS sequence"/>
</dbReference>
<keyword evidence="2" id="KW-1185">Reference proteome</keyword>
<protein>
    <submittedName>
        <fullName evidence="1">Uncharacterized protein</fullName>
    </submittedName>
</protein>
<comment type="caution">
    <text evidence="1">The sequence shown here is derived from an EMBL/GenBank/DDBJ whole genome shotgun (WGS) entry which is preliminary data.</text>
</comment>
<name>A0ABU5F5A1_9BACT</name>
<accession>A0ABU5F5A1</accession>
<proteinExistence type="predicted"/>
<evidence type="ECO:0000313" key="2">
    <source>
        <dbReference type="Proteomes" id="UP001272242"/>
    </source>
</evidence>
<dbReference type="RefSeq" id="WP_261186946.1">
    <property type="nucleotide sequence ID" value="NZ_JAXBLV010000202.1"/>
</dbReference>
<gene>
    <name evidence="1" type="ORF">R5W23_003345</name>
</gene>